<evidence type="ECO:0000313" key="1">
    <source>
        <dbReference type="EMBL" id="MEQ2195071.1"/>
    </source>
</evidence>
<keyword evidence="2" id="KW-1185">Reference proteome</keyword>
<name>A0ABV0QGX6_9TELE</name>
<gene>
    <name evidence="1" type="ORF">XENOCAPTIV_007080</name>
</gene>
<dbReference type="Proteomes" id="UP001434883">
    <property type="component" value="Unassembled WGS sequence"/>
</dbReference>
<reference evidence="1 2" key="1">
    <citation type="submission" date="2021-06" db="EMBL/GenBank/DDBJ databases">
        <authorList>
            <person name="Palmer J.M."/>
        </authorList>
    </citation>
    <scope>NUCLEOTIDE SEQUENCE [LARGE SCALE GENOMIC DNA]</scope>
    <source>
        <strain evidence="1 2">XC_2019</strain>
        <tissue evidence="1">Muscle</tissue>
    </source>
</reference>
<protein>
    <submittedName>
        <fullName evidence="1">Uncharacterized protein</fullName>
    </submittedName>
</protein>
<dbReference type="EMBL" id="JAHRIN010010200">
    <property type="protein sequence ID" value="MEQ2195071.1"/>
    <property type="molecule type" value="Genomic_DNA"/>
</dbReference>
<evidence type="ECO:0000313" key="2">
    <source>
        <dbReference type="Proteomes" id="UP001434883"/>
    </source>
</evidence>
<sequence length="115" mass="13288">MNSDKNAYLGKDKGIMRKRALLLRKGCSFEITRLDLVRFTVRRGKKAGMSRRLCVNVSYRPVERCITHEWISSPPDSAILPEPLSDTTRSSVNLWRKLEANWAYRPEPDKGDIRP</sequence>
<comment type="caution">
    <text evidence="1">The sequence shown here is derived from an EMBL/GenBank/DDBJ whole genome shotgun (WGS) entry which is preliminary data.</text>
</comment>
<proteinExistence type="predicted"/>
<organism evidence="1 2">
    <name type="scientific">Xenoophorus captivus</name>
    <dbReference type="NCBI Taxonomy" id="1517983"/>
    <lineage>
        <taxon>Eukaryota</taxon>
        <taxon>Metazoa</taxon>
        <taxon>Chordata</taxon>
        <taxon>Craniata</taxon>
        <taxon>Vertebrata</taxon>
        <taxon>Euteleostomi</taxon>
        <taxon>Actinopterygii</taxon>
        <taxon>Neopterygii</taxon>
        <taxon>Teleostei</taxon>
        <taxon>Neoteleostei</taxon>
        <taxon>Acanthomorphata</taxon>
        <taxon>Ovalentaria</taxon>
        <taxon>Atherinomorphae</taxon>
        <taxon>Cyprinodontiformes</taxon>
        <taxon>Goodeidae</taxon>
        <taxon>Xenoophorus</taxon>
    </lineage>
</organism>
<accession>A0ABV0QGX6</accession>